<protein>
    <recommendedName>
        <fullName evidence="5">Outer membrane protein TolC</fullName>
    </recommendedName>
</protein>
<comment type="caution">
    <text evidence="3">The sequence shown here is derived from an EMBL/GenBank/DDBJ whole genome shotgun (WGS) entry which is preliminary data.</text>
</comment>
<sequence>MRRVINFFLIFLFSTTCFGQSKTLDDYLQHAIKNSPLIKDLNNQILSARLDSVRIRAGFKPQVTASSAGLYAPVIKGYGYSSAITNGQSLNGLITVSKAFVGKGYLNAQFAALGIQNDSLRNSIKLSEQDLRRTIIGQYISAYGSLQQQRFNQEVVDLLGKEENLLKRLTRSNVYRQSDYLTFLVTLKQAQLQLSQSRLQYKTDYATLNYLSGIADTTIFEIAKPELQRNIALTNRSTSIFFKQYQLDSVRLANSRKLIDYSYRPRLSVFADGGYNSDLTAQYYRNFGTSIGFTVSMPLYDGGQRKLLYKKLLLEQETSKSYKAFFNNQYTQQINQLNQQINDYDKLVAEITDQLKYSESLIKVDTKLLQTGDLKIADLILAVNNYLSIKNLLTQNIISKLQLVNQLNYWSR</sequence>
<feature type="signal peptide" evidence="2">
    <location>
        <begin position="1"/>
        <end position="19"/>
    </location>
</feature>
<dbReference type="RefSeq" id="WP_146273039.1">
    <property type="nucleotide sequence ID" value="NZ_VOEI01000007.1"/>
</dbReference>
<dbReference type="PANTHER" id="PTHR30203">
    <property type="entry name" value="OUTER MEMBRANE CATION EFFLUX PROTEIN"/>
    <property type="match status" value="1"/>
</dbReference>
<name>A0A563TZY0_9SPHI</name>
<dbReference type="GO" id="GO:0015562">
    <property type="term" value="F:efflux transmembrane transporter activity"/>
    <property type="evidence" value="ECO:0007669"/>
    <property type="project" value="InterPro"/>
</dbReference>
<dbReference type="InterPro" id="IPR010131">
    <property type="entry name" value="MdtP/NodT-like"/>
</dbReference>
<evidence type="ECO:0000313" key="3">
    <source>
        <dbReference type="EMBL" id="TWR24161.1"/>
    </source>
</evidence>
<dbReference type="EMBL" id="VOEI01000007">
    <property type="protein sequence ID" value="TWR24161.1"/>
    <property type="molecule type" value="Genomic_DNA"/>
</dbReference>
<dbReference type="OrthoDB" id="1091220at2"/>
<dbReference type="SUPFAM" id="SSF56954">
    <property type="entry name" value="Outer membrane efflux proteins (OEP)"/>
    <property type="match status" value="1"/>
</dbReference>
<keyword evidence="2" id="KW-0732">Signal</keyword>
<evidence type="ECO:0000313" key="4">
    <source>
        <dbReference type="Proteomes" id="UP000318010"/>
    </source>
</evidence>
<dbReference type="AlphaFoldDB" id="A0A563TZY0"/>
<feature type="coiled-coil region" evidence="1">
    <location>
        <begin position="327"/>
        <end position="354"/>
    </location>
</feature>
<dbReference type="Gene3D" id="1.20.1600.10">
    <property type="entry name" value="Outer membrane efflux proteins (OEP)"/>
    <property type="match status" value="1"/>
</dbReference>
<dbReference type="Proteomes" id="UP000318010">
    <property type="component" value="Unassembled WGS sequence"/>
</dbReference>
<reference evidence="3 4" key="1">
    <citation type="submission" date="2019-07" db="EMBL/GenBank/DDBJ databases">
        <authorList>
            <person name="Kim J."/>
        </authorList>
    </citation>
    <scope>NUCLEOTIDE SEQUENCE [LARGE SCALE GENOMIC DNA]</scope>
    <source>
        <strain evidence="3 4">MJ1a</strain>
    </source>
</reference>
<feature type="chain" id="PRO_5021852231" description="Outer membrane protein TolC" evidence="2">
    <location>
        <begin position="20"/>
        <end position="412"/>
    </location>
</feature>
<dbReference type="PANTHER" id="PTHR30203:SF30">
    <property type="entry name" value="OUTER MEMBRANE PROTEIN-RELATED"/>
    <property type="match status" value="1"/>
</dbReference>
<evidence type="ECO:0000256" key="1">
    <source>
        <dbReference type="SAM" id="Coils"/>
    </source>
</evidence>
<keyword evidence="1" id="KW-0175">Coiled coil</keyword>
<evidence type="ECO:0008006" key="5">
    <source>
        <dbReference type="Google" id="ProtNLM"/>
    </source>
</evidence>
<evidence type="ECO:0000256" key="2">
    <source>
        <dbReference type="SAM" id="SignalP"/>
    </source>
</evidence>
<gene>
    <name evidence="3" type="ORF">FPZ42_16875</name>
</gene>
<proteinExistence type="predicted"/>
<keyword evidence="4" id="KW-1185">Reference proteome</keyword>
<organism evidence="3 4">
    <name type="scientific">Mucilaginibacter achroorhodeus</name>
    <dbReference type="NCBI Taxonomy" id="2599294"/>
    <lineage>
        <taxon>Bacteria</taxon>
        <taxon>Pseudomonadati</taxon>
        <taxon>Bacteroidota</taxon>
        <taxon>Sphingobacteriia</taxon>
        <taxon>Sphingobacteriales</taxon>
        <taxon>Sphingobacteriaceae</taxon>
        <taxon>Mucilaginibacter</taxon>
    </lineage>
</organism>
<accession>A0A563TZY0</accession>